<accession>A0ABQ9ZMG3</accession>
<keyword evidence="2" id="KW-1185">Reference proteome</keyword>
<reference evidence="1 2" key="1">
    <citation type="journal article" date="2023" name="Nucleic Acids Res.">
        <title>The hologenome of Daphnia magna reveals possible DNA methylation and microbiome-mediated evolution of the host genome.</title>
        <authorList>
            <person name="Chaturvedi A."/>
            <person name="Li X."/>
            <person name="Dhandapani V."/>
            <person name="Marshall H."/>
            <person name="Kissane S."/>
            <person name="Cuenca-Cambronero M."/>
            <person name="Asole G."/>
            <person name="Calvet F."/>
            <person name="Ruiz-Romero M."/>
            <person name="Marangio P."/>
            <person name="Guigo R."/>
            <person name="Rago D."/>
            <person name="Mirbahai L."/>
            <person name="Eastwood N."/>
            <person name="Colbourne J.K."/>
            <person name="Zhou J."/>
            <person name="Mallon E."/>
            <person name="Orsini L."/>
        </authorList>
    </citation>
    <scope>NUCLEOTIDE SEQUENCE [LARGE SCALE GENOMIC DNA]</scope>
    <source>
        <strain evidence="1">LRV0_1</strain>
    </source>
</reference>
<sequence>MRKSHLCQSWSAAAAAPYEGTNFFIKIQSKSNPNPNPNHFKFEKIRSKSDPNPIQIQSNSQSIKLPYGKTHVAITSTHRFNCPATMAIETLEATSKYKKPKSVSITPTLPYKFFYIFLCQGTLSRYPSLLEETAGVQ</sequence>
<comment type="caution">
    <text evidence="1">The sequence shown here is derived from an EMBL/GenBank/DDBJ whole genome shotgun (WGS) entry which is preliminary data.</text>
</comment>
<dbReference type="Proteomes" id="UP001234178">
    <property type="component" value="Unassembled WGS sequence"/>
</dbReference>
<organism evidence="1 2">
    <name type="scientific">Daphnia magna</name>
    <dbReference type="NCBI Taxonomy" id="35525"/>
    <lineage>
        <taxon>Eukaryota</taxon>
        <taxon>Metazoa</taxon>
        <taxon>Ecdysozoa</taxon>
        <taxon>Arthropoda</taxon>
        <taxon>Crustacea</taxon>
        <taxon>Branchiopoda</taxon>
        <taxon>Diplostraca</taxon>
        <taxon>Cladocera</taxon>
        <taxon>Anomopoda</taxon>
        <taxon>Daphniidae</taxon>
        <taxon>Daphnia</taxon>
    </lineage>
</organism>
<dbReference type="EMBL" id="JAOYFB010000004">
    <property type="protein sequence ID" value="KAK4014122.1"/>
    <property type="molecule type" value="Genomic_DNA"/>
</dbReference>
<protein>
    <submittedName>
        <fullName evidence="1">Uncharacterized protein</fullName>
    </submittedName>
</protein>
<evidence type="ECO:0000313" key="2">
    <source>
        <dbReference type="Proteomes" id="UP001234178"/>
    </source>
</evidence>
<name>A0ABQ9ZMG3_9CRUS</name>
<gene>
    <name evidence="1" type="ORF">OUZ56_026666</name>
</gene>
<proteinExistence type="predicted"/>
<evidence type="ECO:0000313" key="1">
    <source>
        <dbReference type="EMBL" id="KAK4014122.1"/>
    </source>
</evidence>